<evidence type="ECO:0000256" key="3">
    <source>
        <dbReference type="PIRSR" id="PIRSR000097-3"/>
    </source>
</evidence>
<dbReference type="Proteomes" id="UP000412028">
    <property type="component" value="Unassembled WGS sequence"/>
</dbReference>
<evidence type="ECO:0000313" key="7">
    <source>
        <dbReference type="Proteomes" id="UP000412028"/>
    </source>
</evidence>
<dbReference type="CDD" id="cd19138">
    <property type="entry name" value="AKR_YeaE"/>
    <property type="match status" value="1"/>
</dbReference>
<feature type="binding site" evidence="2">
    <location>
        <position position="152"/>
    </location>
    <ligand>
        <name>substrate</name>
    </ligand>
</feature>
<dbReference type="PANTHER" id="PTHR43638:SF3">
    <property type="entry name" value="ALDEHYDE REDUCTASE"/>
    <property type="match status" value="1"/>
</dbReference>
<reference evidence="6 7" key="1">
    <citation type="journal article" date="2019" name="Syst. Appl. Microbiol.">
        <title>Characterization of Bifidobacterium species in feaces of the Egyptian fruit bat: Description of B. vespertilionis sp. nov. and B. rousetti sp. nov.</title>
        <authorList>
            <person name="Modesto M."/>
            <person name="Satti M."/>
            <person name="Watanabe K."/>
            <person name="Puglisi E."/>
            <person name="Morelli L."/>
            <person name="Huang C.-H."/>
            <person name="Liou J.-S."/>
            <person name="Miyashita M."/>
            <person name="Tamura T."/>
            <person name="Saito S."/>
            <person name="Mori K."/>
            <person name="Huang L."/>
            <person name="Sciavilla P."/>
            <person name="Sandri C."/>
            <person name="Spiezio C."/>
            <person name="Vitali F."/>
            <person name="Cavalieri D."/>
            <person name="Perpetuini G."/>
            <person name="Tofalo R."/>
            <person name="Bonetti A."/>
            <person name="Arita M."/>
            <person name="Mattarelli P."/>
        </authorList>
    </citation>
    <scope>NUCLEOTIDE SEQUENCE [LARGE SCALE GENOMIC DNA]</scope>
    <source>
        <strain evidence="6 7">RST7</strain>
    </source>
</reference>
<organism evidence="6 7">
    <name type="scientific">Bifidobacterium tissieri</name>
    <dbReference type="NCBI Taxonomy" id="1630162"/>
    <lineage>
        <taxon>Bacteria</taxon>
        <taxon>Bacillati</taxon>
        <taxon>Actinomycetota</taxon>
        <taxon>Actinomycetes</taxon>
        <taxon>Bifidobacteriales</taxon>
        <taxon>Bifidobacteriaceae</taxon>
        <taxon>Bifidobacterium</taxon>
    </lineage>
</organism>
<evidence type="ECO:0000256" key="2">
    <source>
        <dbReference type="PIRSR" id="PIRSR000097-2"/>
    </source>
</evidence>
<evidence type="ECO:0000256" key="4">
    <source>
        <dbReference type="SAM" id="MobiDB-lite"/>
    </source>
</evidence>
<dbReference type="InterPro" id="IPR036812">
    <property type="entry name" value="NAD(P)_OxRdtase_dom_sf"/>
</dbReference>
<evidence type="ECO:0000313" key="6">
    <source>
        <dbReference type="EMBL" id="KAA8829398.1"/>
    </source>
</evidence>
<dbReference type="AlphaFoldDB" id="A0A5M9ZPG7"/>
<evidence type="ECO:0000256" key="1">
    <source>
        <dbReference type="PIRSR" id="PIRSR000097-1"/>
    </source>
</evidence>
<name>A0A5M9ZPG7_9BIFI</name>
<dbReference type="RefSeq" id="WP_150381592.1">
    <property type="nucleotide sequence ID" value="NZ_RZUI01000009.1"/>
</dbReference>
<dbReference type="SUPFAM" id="SSF51430">
    <property type="entry name" value="NAD(P)-linked oxidoreductase"/>
    <property type="match status" value="1"/>
</dbReference>
<dbReference type="OrthoDB" id="3664926at2"/>
<dbReference type="PRINTS" id="PR00069">
    <property type="entry name" value="ALDKETRDTASE"/>
</dbReference>
<gene>
    <name evidence="6" type="ORF">EMO89_07775</name>
</gene>
<dbReference type="PIRSF" id="PIRSF000097">
    <property type="entry name" value="AKR"/>
    <property type="match status" value="1"/>
</dbReference>
<dbReference type="PANTHER" id="PTHR43638">
    <property type="entry name" value="OXIDOREDUCTASE, ALDO/KETO REDUCTASE FAMILY PROTEIN"/>
    <property type="match status" value="1"/>
</dbReference>
<dbReference type="Pfam" id="PF00248">
    <property type="entry name" value="Aldo_ket_red"/>
    <property type="match status" value="1"/>
</dbReference>
<dbReference type="Gene3D" id="3.20.20.100">
    <property type="entry name" value="NADP-dependent oxidoreductase domain"/>
    <property type="match status" value="1"/>
</dbReference>
<evidence type="ECO:0000259" key="5">
    <source>
        <dbReference type="Pfam" id="PF00248"/>
    </source>
</evidence>
<dbReference type="EMBL" id="RZUI01000009">
    <property type="protein sequence ID" value="KAA8829398.1"/>
    <property type="molecule type" value="Genomic_DNA"/>
</dbReference>
<feature type="region of interest" description="Disordered" evidence="4">
    <location>
        <begin position="1"/>
        <end position="63"/>
    </location>
</feature>
<comment type="caution">
    <text evidence="6">The sequence shown here is derived from an EMBL/GenBank/DDBJ whole genome shotgun (WGS) entry which is preliminary data.</text>
</comment>
<accession>A0A5M9ZPG7</accession>
<dbReference type="GO" id="GO:0016491">
    <property type="term" value="F:oxidoreductase activity"/>
    <property type="evidence" value="ECO:0007669"/>
    <property type="project" value="InterPro"/>
</dbReference>
<dbReference type="InterPro" id="IPR020471">
    <property type="entry name" value="AKR"/>
</dbReference>
<dbReference type="InterPro" id="IPR023210">
    <property type="entry name" value="NADP_OxRdtase_dom"/>
</dbReference>
<feature type="site" description="Lowers pKa of active site Tyr" evidence="3">
    <location>
        <position position="119"/>
    </location>
</feature>
<proteinExistence type="predicted"/>
<feature type="active site" description="Proton donor" evidence="1">
    <location>
        <position position="93"/>
    </location>
</feature>
<protein>
    <submittedName>
        <fullName evidence="6">Aldo/keto reductase</fullName>
    </submittedName>
</protein>
<feature type="domain" description="NADP-dependent oxidoreductase" evidence="5">
    <location>
        <begin position="54"/>
        <end position="309"/>
    </location>
</feature>
<sequence>MSFHSSHAARNDQATQTDQATQSSQTASAAPASQRPTSQPRHDIRLRNGDSMPRLGMGTWHLGEGRRPLSQEVAALRAGLDAGIRLIDTAEMYADGRAESLVGRAITGYDRSRLFLVSKVYPHNAGRNRLRRSLEASLSRLGTDYLDMYLLHWRGSVPLAETVECMEQAKAEGLIRNWGVSNFDTADMRELFATPHGDACAVNQDLYHLGSRGVEFDLLPWMDEHHVPLMAYCPLAQAGTLRDGLVSDATVCRIAAAHNVSPMLILLAFVLHRDDTIAIPCSGSVEHTLANATVWNIDLTADEIASLDDAFPAPTSKEPLDMQ</sequence>
<feature type="compositionally biased region" description="Low complexity" evidence="4">
    <location>
        <begin position="11"/>
        <end position="39"/>
    </location>
</feature>